<keyword evidence="3" id="KW-1185">Reference proteome</keyword>
<organism evidence="2 3">
    <name type="scientific">Caenorhabditis angaria</name>
    <dbReference type="NCBI Taxonomy" id="860376"/>
    <lineage>
        <taxon>Eukaryota</taxon>
        <taxon>Metazoa</taxon>
        <taxon>Ecdysozoa</taxon>
        <taxon>Nematoda</taxon>
        <taxon>Chromadorea</taxon>
        <taxon>Rhabditida</taxon>
        <taxon>Rhabditina</taxon>
        <taxon>Rhabditomorpha</taxon>
        <taxon>Rhabditoidea</taxon>
        <taxon>Rhabditidae</taxon>
        <taxon>Peloderinae</taxon>
        <taxon>Caenorhabditis</taxon>
    </lineage>
</organism>
<evidence type="ECO:0000256" key="1">
    <source>
        <dbReference type="SAM" id="MobiDB-lite"/>
    </source>
</evidence>
<proteinExistence type="predicted"/>
<reference evidence="2" key="1">
    <citation type="submission" date="2022-11" db="EMBL/GenBank/DDBJ databases">
        <authorList>
            <person name="Kikuchi T."/>
        </authorList>
    </citation>
    <scope>NUCLEOTIDE SEQUENCE</scope>
    <source>
        <strain evidence="2">PS1010</strain>
    </source>
</reference>
<feature type="compositionally biased region" description="Basic residues" evidence="1">
    <location>
        <begin position="18"/>
        <end position="30"/>
    </location>
</feature>
<evidence type="ECO:0000313" key="3">
    <source>
        <dbReference type="Proteomes" id="UP001152747"/>
    </source>
</evidence>
<dbReference type="OrthoDB" id="5868636at2759"/>
<feature type="compositionally biased region" description="Basic and acidic residues" evidence="1">
    <location>
        <begin position="1"/>
        <end position="17"/>
    </location>
</feature>
<name>A0A9P1MWE5_9PELO</name>
<feature type="region of interest" description="Disordered" evidence="1">
    <location>
        <begin position="1"/>
        <end position="49"/>
    </location>
</feature>
<dbReference type="AlphaFoldDB" id="A0A9P1MWE5"/>
<protein>
    <submittedName>
        <fullName evidence="2">Uncharacterized protein</fullName>
    </submittedName>
</protein>
<dbReference type="EMBL" id="CANHGI010000002">
    <property type="protein sequence ID" value="CAI5441368.1"/>
    <property type="molecule type" value="Genomic_DNA"/>
</dbReference>
<sequence>MWGDSEKPDPLLLGDHRHLPHHPHHHHHHFGLTAKPFYHPHHAHNHHHLGGSTHFPQMPATSSSTPTASATIHHHNLAGTSVGGSLSALRMTRAAAQPVVMWKGETSRKKRFG</sequence>
<feature type="compositionally biased region" description="Basic residues" evidence="1">
    <location>
        <begin position="38"/>
        <end position="49"/>
    </location>
</feature>
<gene>
    <name evidence="2" type="ORF">CAMP_LOCUS4005</name>
</gene>
<dbReference type="Proteomes" id="UP001152747">
    <property type="component" value="Unassembled WGS sequence"/>
</dbReference>
<comment type="caution">
    <text evidence="2">The sequence shown here is derived from an EMBL/GenBank/DDBJ whole genome shotgun (WGS) entry which is preliminary data.</text>
</comment>
<evidence type="ECO:0000313" key="2">
    <source>
        <dbReference type="EMBL" id="CAI5441368.1"/>
    </source>
</evidence>
<accession>A0A9P1MWE5</accession>